<protein>
    <submittedName>
        <fullName evidence="2">Unannotated protein</fullName>
    </submittedName>
</protein>
<accession>A0A6J5YBY7</accession>
<name>A0A6J5YBY7_9ZZZZ</name>
<feature type="region of interest" description="Disordered" evidence="1">
    <location>
        <begin position="1"/>
        <end position="57"/>
    </location>
</feature>
<feature type="region of interest" description="Disordered" evidence="1">
    <location>
        <begin position="107"/>
        <end position="136"/>
    </location>
</feature>
<evidence type="ECO:0000256" key="1">
    <source>
        <dbReference type="SAM" id="MobiDB-lite"/>
    </source>
</evidence>
<dbReference type="EMBL" id="CAEMXZ010000043">
    <property type="protein sequence ID" value="CAB4323403.1"/>
    <property type="molecule type" value="Genomic_DNA"/>
</dbReference>
<proteinExistence type="predicted"/>
<evidence type="ECO:0000313" key="2">
    <source>
        <dbReference type="EMBL" id="CAB4323403.1"/>
    </source>
</evidence>
<organism evidence="2">
    <name type="scientific">freshwater metagenome</name>
    <dbReference type="NCBI Taxonomy" id="449393"/>
    <lineage>
        <taxon>unclassified sequences</taxon>
        <taxon>metagenomes</taxon>
        <taxon>ecological metagenomes</taxon>
    </lineage>
</organism>
<gene>
    <name evidence="2" type="ORF">UFOPK1392_01158</name>
</gene>
<dbReference type="AlphaFoldDB" id="A0A6J5YBY7"/>
<reference evidence="2" key="1">
    <citation type="submission" date="2020-05" db="EMBL/GenBank/DDBJ databases">
        <authorList>
            <person name="Chiriac C."/>
            <person name="Salcher M."/>
            <person name="Ghai R."/>
            <person name="Kavagutti S V."/>
        </authorList>
    </citation>
    <scope>NUCLEOTIDE SEQUENCE</scope>
</reference>
<sequence>MGPRLHEKLHREFRSTIDERLRAEEGGPIKEGDASGGDRPDVPTRGTADAHPDEMRTGNRQLVVAGRLIAPTAGGGVQDLTGAGEFDAVGVEQRDLGGEAGRRCIVHRERASRGGHHTGARRRGDQRRPLTIGQVG</sequence>